<dbReference type="InterPro" id="IPR020846">
    <property type="entry name" value="MFS_dom"/>
</dbReference>
<feature type="transmembrane region" description="Helical" evidence="6">
    <location>
        <begin position="288"/>
        <end position="308"/>
    </location>
</feature>
<dbReference type="GO" id="GO:0005886">
    <property type="term" value="C:plasma membrane"/>
    <property type="evidence" value="ECO:0007669"/>
    <property type="project" value="UniProtKB-SubCell"/>
</dbReference>
<name>A0A8J7P7I6_9BACT</name>
<organism evidence="8 9">
    <name type="scientific">Candidatus Obscuribacter phosphatis</name>
    <dbReference type="NCBI Taxonomy" id="1906157"/>
    <lineage>
        <taxon>Bacteria</taxon>
        <taxon>Bacillati</taxon>
        <taxon>Candidatus Melainabacteria</taxon>
        <taxon>Candidatus Obscuribacterales</taxon>
        <taxon>Candidatus Obscuribacteraceae</taxon>
        <taxon>Candidatus Obscuribacter</taxon>
    </lineage>
</organism>
<dbReference type="PANTHER" id="PTHR23519">
    <property type="entry name" value="AUTOPHAGY-RELATED PROTEIN 22"/>
    <property type="match status" value="1"/>
</dbReference>
<protein>
    <submittedName>
        <fullName evidence="8">MFS transporter</fullName>
    </submittedName>
</protein>
<gene>
    <name evidence="8" type="ORF">J0M35_10395</name>
</gene>
<dbReference type="Pfam" id="PF11700">
    <property type="entry name" value="ATG22"/>
    <property type="match status" value="1"/>
</dbReference>
<accession>A0A8J7P7I6</accession>
<feature type="transmembrane region" description="Helical" evidence="6">
    <location>
        <begin position="66"/>
        <end position="85"/>
    </location>
</feature>
<evidence type="ECO:0000256" key="6">
    <source>
        <dbReference type="SAM" id="Phobius"/>
    </source>
</evidence>
<feature type="transmembrane region" description="Helical" evidence="6">
    <location>
        <begin position="407"/>
        <end position="426"/>
    </location>
</feature>
<feature type="transmembrane region" description="Helical" evidence="6">
    <location>
        <begin position="188"/>
        <end position="211"/>
    </location>
</feature>
<feature type="domain" description="Major facilitator superfamily (MFS) profile" evidence="7">
    <location>
        <begin position="1"/>
        <end position="431"/>
    </location>
</feature>
<dbReference type="InterPro" id="IPR024671">
    <property type="entry name" value="Atg22-like"/>
</dbReference>
<dbReference type="Gene3D" id="1.20.1250.20">
    <property type="entry name" value="MFS general substrate transporter like domains"/>
    <property type="match status" value="2"/>
</dbReference>
<feature type="transmembrane region" description="Helical" evidence="6">
    <location>
        <begin position="92"/>
        <end position="110"/>
    </location>
</feature>
<feature type="transmembrane region" description="Helical" evidence="6">
    <location>
        <begin position="116"/>
        <end position="140"/>
    </location>
</feature>
<evidence type="ECO:0000259" key="7">
    <source>
        <dbReference type="PROSITE" id="PS50850"/>
    </source>
</evidence>
<proteinExistence type="predicted"/>
<comment type="caution">
    <text evidence="8">The sequence shown here is derived from an EMBL/GenBank/DDBJ whole genome shotgun (WGS) entry which is preliminary data.</text>
</comment>
<evidence type="ECO:0000256" key="3">
    <source>
        <dbReference type="ARBA" id="ARBA00022692"/>
    </source>
</evidence>
<keyword evidence="4 6" id="KW-1133">Transmembrane helix</keyword>
<dbReference type="Proteomes" id="UP000664277">
    <property type="component" value="Unassembled WGS sequence"/>
</dbReference>
<comment type="subcellular location">
    <subcellularLocation>
        <location evidence="1">Cell membrane</location>
        <topology evidence="1">Multi-pass membrane protein</topology>
    </subcellularLocation>
</comment>
<dbReference type="PANTHER" id="PTHR23519:SF1">
    <property type="entry name" value="AUTOPHAGY-RELATED PROTEIN 22"/>
    <property type="match status" value="1"/>
</dbReference>
<evidence type="ECO:0000313" key="8">
    <source>
        <dbReference type="EMBL" id="MBN8660764.1"/>
    </source>
</evidence>
<keyword evidence="3 6" id="KW-0812">Transmembrane</keyword>
<dbReference type="InterPro" id="IPR050495">
    <property type="entry name" value="ATG22/LtaA_families"/>
</dbReference>
<dbReference type="EMBL" id="JAFLCK010000013">
    <property type="protein sequence ID" value="MBN8660764.1"/>
    <property type="molecule type" value="Genomic_DNA"/>
</dbReference>
<dbReference type="PROSITE" id="PS50850">
    <property type="entry name" value="MFS"/>
    <property type="match status" value="1"/>
</dbReference>
<evidence type="ECO:0000256" key="2">
    <source>
        <dbReference type="ARBA" id="ARBA00022448"/>
    </source>
</evidence>
<dbReference type="AlphaFoldDB" id="A0A8J7P7I6"/>
<evidence type="ECO:0000313" key="9">
    <source>
        <dbReference type="Proteomes" id="UP000664277"/>
    </source>
</evidence>
<dbReference type="GO" id="GO:0022857">
    <property type="term" value="F:transmembrane transporter activity"/>
    <property type="evidence" value="ECO:0007669"/>
    <property type="project" value="InterPro"/>
</dbReference>
<feature type="transmembrane region" description="Helical" evidence="6">
    <location>
        <begin position="251"/>
        <end position="276"/>
    </location>
</feature>
<evidence type="ECO:0000256" key="5">
    <source>
        <dbReference type="ARBA" id="ARBA00023136"/>
    </source>
</evidence>
<feature type="transmembrane region" description="Helical" evidence="6">
    <location>
        <begin position="375"/>
        <end position="395"/>
    </location>
</feature>
<keyword evidence="5 6" id="KW-0472">Membrane</keyword>
<dbReference type="SUPFAM" id="SSF103473">
    <property type="entry name" value="MFS general substrate transporter"/>
    <property type="match status" value="1"/>
</dbReference>
<keyword evidence="2" id="KW-0813">Transport</keyword>
<reference evidence="8" key="1">
    <citation type="submission" date="2021-02" db="EMBL/GenBank/DDBJ databases">
        <title>Genome-Resolved Metagenomics of a Microbial Community Performing Photosynthetic Biological Nutrient Removal.</title>
        <authorList>
            <person name="Mcdaniel E.A."/>
        </authorList>
    </citation>
    <scope>NUCLEOTIDE SEQUENCE</scope>
    <source>
        <strain evidence="8">UWPOB_OBS1</strain>
    </source>
</reference>
<sequence length="441" mass="46517">MSTDNELDSVELAPRREIVSWAMFDFANSSYTTVVTTALFNQYFVGTICRGLSSAEATVALTNSLGLANLLVVLTAPVVGALADAGGLKKKLLFIATAVCVIATGCLGFMQQGDVWQAMALLVVSAFAFGSTEYLIAAFLPEIAPKRLMGKISAFGWTLGYVGGLIVLAFSLLYVWFAQKQGLTAGDYVPIILFGVAVVFALAASPTFLFLKERSTNTNTGVKSASLWLDIKASFLSVAGTISSARRYRDLFVFLIALFFFSCGTTTVVAIAAVYAGQVMSFTTQETLAMVMLVQVAAAVGAFGLGLLQDKIGSVRTLALALILWTVSIALAYFALGKPVFWLASTLMGAAMGATGAASRALVGLLSPAAKAAQFFGLWGLTVKLAAVVGPITYGQITALTKGNYRAGILSTLSFFVIGLLLIFFVNEKRGRNKAAVTTVI</sequence>
<feature type="transmembrane region" description="Helical" evidence="6">
    <location>
        <begin position="152"/>
        <end position="176"/>
    </location>
</feature>
<dbReference type="InterPro" id="IPR036259">
    <property type="entry name" value="MFS_trans_sf"/>
</dbReference>
<feature type="transmembrane region" description="Helical" evidence="6">
    <location>
        <begin position="315"/>
        <end position="335"/>
    </location>
</feature>
<evidence type="ECO:0000256" key="4">
    <source>
        <dbReference type="ARBA" id="ARBA00022989"/>
    </source>
</evidence>
<feature type="transmembrane region" description="Helical" evidence="6">
    <location>
        <begin position="341"/>
        <end position="363"/>
    </location>
</feature>
<evidence type="ECO:0000256" key="1">
    <source>
        <dbReference type="ARBA" id="ARBA00004651"/>
    </source>
</evidence>